<name>A0A4Y7I7X1_PAPSO</name>
<evidence type="ECO:0000256" key="3">
    <source>
        <dbReference type="ARBA" id="ARBA00022483"/>
    </source>
</evidence>
<reference evidence="6 7" key="1">
    <citation type="journal article" date="2018" name="Science">
        <title>The opium poppy genome and morphinan production.</title>
        <authorList>
            <person name="Guo L."/>
            <person name="Winzer T."/>
            <person name="Yang X."/>
            <person name="Li Y."/>
            <person name="Ning Z."/>
            <person name="He Z."/>
            <person name="Teodor R."/>
            <person name="Lu Y."/>
            <person name="Bowser T.A."/>
            <person name="Graham I.A."/>
            <person name="Ye K."/>
        </authorList>
    </citation>
    <scope>NUCLEOTIDE SEQUENCE [LARGE SCALE GENOMIC DNA]</scope>
    <source>
        <strain evidence="7">cv. HN1</strain>
        <tissue evidence="6">Leaves</tissue>
    </source>
</reference>
<dbReference type="EMBL" id="CM010715">
    <property type="protein sequence ID" value="RZC43731.1"/>
    <property type="molecule type" value="Genomic_DNA"/>
</dbReference>
<dbReference type="PANTHER" id="PTHR21426:SF2">
    <property type="entry name" value="EXOCYST COMPLEX COMPONENT EXO84C"/>
    <property type="match status" value="1"/>
</dbReference>
<keyword evidence="2" id="KW-0813">Transport</keyword>
<gene>
    <name evidence="6" type="ORF">C5167_036671</name>
</gene>
<dbReference type="GO" id="GO:0008104">
    <property type="term" value="P:intracellular protein localization"/>
    <property type="evidence" value="ECO:0007669"/>
    <property type="project" value="TreeGrafter"/>
</dbReference>
<dbReference type="PANTHER" id="PTHR21426">
    <property type="entry name" value="EXOCYST COMPLEX COMPONENT 8"/>
    <property type="match status" value="1"/>
</dbReference>
<dbReference type="Proteomes" id="UP000316621">
    <property type="component" value="Chromosome 1"/>
</dbReference>
<feature type="region of interest" description="Disordered" evidence="4">
    <location>
        <begin position="745"/>
        <end position="779"/>
    </location>
</feature>
<sequence length="779" mass="87132">MESSEEEDDFPTHEWITPQSKINSIYQSNAEKGIRKLCCELLDLKDAVENLCGNMHTKYQAFLRISEEVGEMEHELIELQKHVSAQGILVQDLMTGVCRELEEWNQDNSETLQAEEDAQGNEHQDLLVNEVDYHKMTFLENVDVLLAEHKVDEALDALDAEERSSPELNGSGDASSTYKSAFIKRKLMLEDQLIEIAEQPSLGVKELKLALSGLLKLGKGSSAHQLLLKAYGSRLHKSIEGFLPSCSIYPETFSVTLSKLVFSTILLTAKESGLLFGDNPVYTNKIVQWAECELESFVRLVKENSPPSEMVSALRAVSICVQASLSHCSLLESKDLKLSKLLTVLLHPYVEEVLELNFQRARRMVLDITENNKTFSLSPRFASPLSAVAVSSSDSELLDSGTRFMYIVNDIVEQLTPAAIDQYGGNILNRISQLFDKYVDALMKSLPGPSEDDNLIEHKEVLTFRAETDAQQLALLGTAFTVADELLPMAVSKIWTGKSEAKEPGSGSSENIVFTTSSSIDFKEWRRHLQHSLDKLRDHFCLQYVLNFIYAREDRIRLDARIYVKMQGEDLWETYPLPSLPFQALFSKFQQLATVAGDVLLGKEKIQKILLSRLTETVVMWLSDEQEFWDVFKDETHPLQPLGLQQLILDMHFIVEIAVFGGYPSRHVHQIASAIIARAIKAFSDRGIDPQSSELPPDEWFANTAKTALNKLILGTSSASEVSDIDEHIDEHIIIHDDILSDSDDTASCPSSIASSSDSFASAHMGESESPTFLSDSES</sequence>
<dbReference type="AlphaFoldDB" id="A0A4Y7I7X1"/>
<dbReference type="OrthoDB" id="1710909at2759"/>
<evidence type="ECO:0000313" key="6">
    <source>
        <dbReference type="EMBL" id="RZC43731.1"/>
    </source>
</evidence>
<dbReference type="GO" id="GO:0006893">
    <property type="term" value="P:Golgi to plasma membrane transport"/>
    <property type="evidence" value="ECO:0007669"/>
    <property type="project" value="TreeGrafter"/>
</dbReference>
<dbReference type="STRING" id="3469.A0A4Y7I7X1"/>
<feature type="compositionally biased region" description="Low complexity" evidence="4">
    <location>
        <begin position="747"/>
        <end position="763"/>
    </location>
</feature>
<keyword evidence="7" id="KW-1185">Reference proteome</keyword>
<keyword evidence="3" id="KW-0268">Exocytosis</keyword>
<comment type="similarity">
    <text evidence="1">Belongs to the EXO84 family.</text>
</comment>
<organism evidence="6 7">
    <name type="scientific">Papaver somniferum</name>
    <name type="common">Opium poppy</name>
    <dbReference type="NCBI Taxonomy" id="3469"/>
    <lineage>
        <taxon>Eukaryota</taxon>
        <taxon>Viridiplantae</taxon>
        <taxon>Streptophyta</taxon>
        <taxon>Embryophyta</taxon>
        <taxon>Tracheophyta</taxon>
        <taxon>Spermatophyta</taxon>
        <taxon>Magnoliopsida</taxon>
        <taxon>Ranunculales</taxon>
        <taxon>Papaveraceae</taxon>
        <taxon>Papaveroideae</taxon>
        <taxon>Papaver</taxon>
    </lineage>
</organism>
<accession>A0A4Y7I7X1</accession>
<dbReference type="Pfam" id="PF16528">
    <property type="entry name" value="Exo84_C"/>
    <property type="match status" value="1"/>
</dbReference>
<evidence type="ECO:0000256" key="2">
    <source>
        <dbReference type="ARBA" id="ARBA00022448"/>
    </source>
</evidence>
<dbReference type="SUPFAM" id="SSF74788">
    <property type="entry name" value="Cullin repeat-like"/>
    <property type="match status" value="1"/>
</dbReference>
<dbReference type="InterPro" id="IPR016159">
    <property type="entry name" value="Cullin_repeat-like_dom_sf"/>
</dbReference>
<evidence type="ECO:0000256" key="1">
    <source>
        <dbReference type="ARBA" id="ARBA00007210"/>
    </source>
</evidence>
<dbReference type="GO" id="GO:0006887">
    <property type="term" value="P:exocytosis"/>
    <property type="evidence" value="ECO:0007669"/>
    <property type="project" value="UniProtKB-KW"/>
</dbReference>
<dbReference type="GO" id="GO:0000145">
    <property type="term" value="C:exocyst"/>
    <property type="evidence" value="ECO:0007669"/>
    <property type="project" value="InterPro"/>
</dbReference>
<dbReference type="InterPro" id="IPR032403">
    <property type="entry name" value="Exo84_C"/>
</dbReference>
<dbReference type="Gramene" id="RZC43731">
    <property type="protein sequence ID" value="RZC43731"/>
    <property type="gene ID" value="C5167_036671"/>
</dbReference>
<evidence type="ECO:0000259" key="5">
    <source>
        <dbReference type="Pfam" id="PF16528"/>
    </source>
</evidence>
<evidence type="ECO:0000313" key="7">
    <source>
        <dbReference type="Proteomes" id="UP000316621"/>
    </source>
</evidence>
<dbReference type="InterPro" id="IPR033961">
    <property type="entry name" value="Exo84"/>
</dbReference>
<proteinExistence type="inferred from homology"/>
<feature type="domain" description="Exocyst component Exo84 C-terminal" evidence="5">
    <location>
        <begin position="139"/>
        <end position="333"/>
    </location>
</feature>
<protein>
    <recommendedName>
        <fullName evidence="5">Exocyst component Exo84 C-terminal domain-containing protein</fullName>
    </recommendedName>
</protein>
<feature type="compositionally biased region" description="Polar residues" evidence="4">
    <location>
        <begin position="769"/>
        <end position="779"/>
    </location>
</feature>
<evidence type="ECO:0000256" key="4">
    <source>
        <dbReference type="SAM" id="MobiDB-lite"/>
    </source>
</evidence>
<dbReference type="OMA" id="FWGVLED"/>